<reference evidence="7" key="1">
    <citation type="submission" date="2023-07" db="EMBL/GenBank/DDBJ databases">
        <title>30 novel species of actinomycetes from the DSMZ collection.</title>
        <authorList>
            <person name="Nouioui I."/>
        </authorList>
    </citation>
    <scope>NUCLEOTIDE SEQUENCE [LARGE SCALE GENOMIC DNA]</scope>
    <source>
        <strain evidence="7">DSM 41886</strain>
    </source>
</reference>
<evidence type="ECO:0000256" key="3">
    <source>
        <dbReference type="ARBA" id="ARBA00013252"/>
    </source>
</evidence>
<dbReference type="CDD" id="cd00488">
    <property type="entry name" value="PCD_DCoH"/>
    <property type="match status" value="1"/>
</dbReference>
<evidence type="ECO:0000256" key="5">
    <source>
        <dbReference type="ARBA" id="ARBA00023239"/>
    </source>
</evidence>
<keyword evidence="5 6" id="KW-0456">Lyase</keyword>
<accession>A0ABU2S2T7</accession>
<dbReference type="Pfam" id="PF01329">
    <property type="entry name" value="Pterin_4a"/>
    <property type="match status" value="1"/>
</dbReference>
<dbReference type="InterPro" id="IPR036428">
    <property type="entry name" value="PCD_sf"/>
</dbReference>
<name>A0ABU2S2T7_9ACTN</name>
<organism evidence="6 7">
    <name type="scientific">Streptomyces johnsoniae</name>
    <dbReference type="NCBI Taxonomy" id="3075532"/>
    <lineage>
        <taxon>Bacteria</taxon>
        <taxon>Bacillati</taxon>
        <taxon>Actinomycetota</taxon>
        <taxon>Actinomycetes</taxon>
        <taxon>Kitasatosporales</taxon>
        <taxon>Streptomycetaceae</taxon>
        <taxon>Streptomyces</taxon>
    </lineage>
</organism>
<dbReference type="InterPro" id="IPR001533">
    <property type="entry name" value="Pterin_deHydtase"/>
</dbReference>
<comment type="caution">
    <text evidence="6">The sequence shown here is derived from an EMBL/GenBank/DDBJ whole genome shotgun (WGS) entry which is preliminary data.</text>
</comment>
<evidence type="ECO:0000313" key="7">
    <source>
        <dbReference type="Proteomes" id="UP001183615"/>
    </source>
</evidence>
<dbReference type="RefSeq" id="WP_077058044.1">
    <property type="nucleotide sequence ID" value="NZ_JAVREV010000003.1"/>
</dbReference>
<keyword evidence="7" id="KW-1185">Reference proteome</keyword>
<proteinExistence type="inferred from homology"/>
<evidence type="ECO:0000256" key="4">
    <source>
        <dbReference type="ARBA" id="ARBA00021735"/>
    </source>
</evidence>
<comment type="catalytic activity">
    <reaction evidence="1">
        <text>(4aS,6R)-4a-hydroxy-L-erythro-5,6,7,8-tetrahydrobiopterin = (6R)-L-erythro-6,7-dihydrobiopterin + H2O</text>
        <dbReference type="Rhea" id="RHEA:11920"/>
        <dbReference type="ChEBI" id="CHEBI:15377"/>
        <dbReference type="ChEBI" id="CHEBI:15642"/>
        <dbReference type="ChEBI" id="CHEBI:43120"/>
        <dbReference type="EC" id="4.2.1.96"/>
    </reaction>
</comment>
<protein>
    <recommendedName>
        <fullName evidence="4">Putative pterin-4-alpha-carbinolamine dehydratase</fullName>
        <ecNumber evidence="3">4.2.1.96</ecNumber>
    </recommendedName>
</protein>
<comment type="similarity">
    <text evidence="2">Belongs to the pterin-4-alpha-carbinolamine dehydratase family.</text>
</comment>
<dbReference type="NCBIfam" id="NF002017">
    <property type="entry name" value="PRK00823.1-2"/>
    <property type="match status" value="1"/>
</dbReference>
<dbReference type="EMBL" id="JAVREV010000003">
    <property type="protein sequence ID" value="MDT0442400.1"/>
    <property type="molecule type" value="Genomic_DNA"/>
</dbReference>
<dbReference type="Proteomes" id="UP001183615">
    <property type="component" value="Unassembled WGS sequence"/>
</dbReference>
<dbReference type="EC" id="4.2.1.96" evidence="3"/>
<dbReference type="PANTHER" id="PTHR12599">
    <property type="entry name" value="PTERIN-4-ALPHA-CARBINOLAMINE DEHYDRATASE"/>
    <property type="match status" value="1"/>
</dbReference>
<dbReference type="GO" id="GO:0008124">
    <property type="term" value="F:4-alpha-hydroxytetrahydrobiopterin dehydratase activity"/>
    <property type="evidence" value="ECO:0007669"/>
    <property type="project" value="UniProtKB-EC"/>
</dbReference>
<dbReference type="PANTHER" id="PTHR12599:SF0">
    <property type="entry name" value="PTERIN-4-ALPHA-CARBINOLAMINE DEHYDRATASE"/>
    <property type="match status" value="1"/>
</dbReference>
<evidence type="ECO:0000256" key="2">
    <source>
        <dbReference type="ARBA" id="ARBA00006472"/>
    </source>
</evidence>
<dbReference type="Gene3D" id="3.30.1360.20">
    <property type="entry name" value="Transcriptional coactivator/pterin dehydratase"/>
    <property type="match status" value="1"/>
</dbReference>
<dbReference type="SUPFAM" id="SSF55248">
    <property type="entry name" value="PCD-like"/>
    <property type="match status" value="1"/>
</dbReference>
<evidence type="ECO:0000256" key="1">
    <source>
        <dbReference type="ARBA" id="ARBA00001554"/>
    </source>
</evidence>
<sequence>MAPRPLTGQEIEQALAGLPGWTLEDDRLVRSYGLAGHLPAVALLVHIATVQEELDHHADLALTYNRLGVAVHTHSVGGKVTELDVRLARRIEDLAPAHGAS</sequence>
<gene>
    <name evidence="6" type="ORF">RM779_07285</name>
</gene>
<evidence type="ECO:0000313" key="6">
    <source>
        <dbReference type="EMBL" id="MDT0442400.1"/>
    </source>
</evidence>